<dbReference type="Pfam" id="PF03167">
    <property type="entry name" value="UDG"/>
    <property type="match status" value="1"/>
</dbReference>
<dbReference type="OrthoDB" id="9799921at2"/>
<dbReference type="AlphaFoldDB" id="A0A4V1N3G2"/>
<dbReference type="RefSeq" id="WP_129404302.1">
    <property type="nucleotide sequence ID" value="NZ_SBKP01000008.1"/>
</dbReference>
<accession>A0A4V1N3G2</accession>
<dbReference type="CDD" id="cd10032">
    <property type="entry name" value="UDG-F6_HDG"/>
    <property type="match status" value="1"/>
</dbReference>
<keyword evidence="3" id="KW-1185">Reference proteome</keyword>
<dbReference type="SUPFAM" id="SSF52141">
    <property type="entry name" value="Uracil-DNA glycosylase-like"/>
    <property type="match status" value="1"/>
</dbReference>
<dbReference type="EC" id="3.2.2.15" evidence="2"/>
<protein>
    <submittedName>
        <fullName evidence="2">DNA-deoxyinosine glycosylase</fullName>
        <ecNumber evidence="2">3.2.2.15</ecNumber>
    </submittedName>
</protein>
<keyword evidence="2" id="KW-0378">Hydrolase</keyword>
<dbReference type="EMBL" id="SBKP01000008">
    <property type="protein sequence ID" value="RXR28556.1"/>
    <property type="molecule type" value="Genomic_DNA"/>
</dbReference>
<proteinExistence type="predicted"/>
<dbReference type="Proteomes" id="UP000290958">
    <property type="component" value="Unassembled WGS sequence"/>
</dbReference>
<organism evidence="2 3">
    <name type="scientific">Sphingobium fluviale</name>
    <dbReference type="NCBI Taxonomy" id="2506423"/>
    <lineage>
        <taxon>Bacteria</taxon>
        <taxon>Pseudomonadati</taxon>
        <taxon>Pseudomonadota</taxon>
        <taxon>Alphaproteobacteria</taxon>
        <taxon>Sphingomonadales</taxon>
        <taxon>Sphingomonadaceae</taxon>
        <taxon>Sphingobium</taxon>
    </lineage>
</organism>
<sequence>MKTLAQPDDHARCFPPVITPETRLLILGSLPGRQSLAAQQYYAHPRNQFWRLIGEVIDTNLAALPYEARLKRLLAHTIGLWDVVGEAIRPGSLDMRITGAVPNDLTTVLTGLPMLTAIAFNGKTASRVGRHQLFSRTQPATVDTLIDLPSSSPAHTQSYEEKARSWRALKEFIGR</sequence>
<evidence type="ECO:0000259" key="1">
    <source>
        <dbReference type="SMART" id="SM00986"/>
    </source>
</evidence>
<dbReference type="SMART" id="SM00986">
    <property type="entry name" value="UDG"/>
    <property type="match status" value="1"/>
</dbReference>
<dbReference type="InterPro" id="IPR026353">
    <property type="entry name" value="Hypoxan-DNA_Glyclase"/>
</dbReference>
<dbReference type="GO" id="GO:0033958">
    <property type="term" value="F:DNA-deoxyinosine glycosylase activity"/>
    <property type="evidence" value="ECO:0007669"/>
    <property type="project" value="UniProtKB-EC"/>
</dbReference>
<reference evidence="3" key="1">
    <citation type="submission" date="2019-01" db="EMBL/GenBank/DDBJ databases">
        <title>Cytophagaceae bacterium strain CAR-16.</title>
        <authorList>
            <person name="Chen W.-M."/>
        </authorList>
    </citation>
    <scope>NUCLEOTIDE SEQUENCE [LARGE SCALE GENOMIC DNA]</scope>
    <source>
        <strain evidence="3">CHR27</strain>
    </source>
</reference>
<evidence type="ECO:0000313" key="3">
    <source>
        <dbReference type="Proteomes" id="UP000290958"/>
    </source>
</evidence>
<comment type="caution">
    <text evidence="2">The sequence shown here is derived from an EMBL/GenBank/DDBJ whole genome shotgun (WGS) entry which is preliminary data.</text>
</comment>
<gene>
    <name evidence="2" type="ORF">EQG66_09195</name>
</gene>
<dbReference type="Gene3D" id="3.40.470.10">
    <property type="entry name" value="Uracil-DNA glycosylase-like domain"/>
    <property type="match status" value="1"/>
</dbReference>
<dbReference type="SMART" id="SM00987">
    <property type="entry name" value="UreE_C"/>
    <property type="match status" value="1"/>
</dbReference>
<evidence type="ECO:0000313" key="2">
    <source>
        <dbReference type="EMBL" id="RXR28556.1"/>
    </source>
</evidence>
<keyword evidence="2" id="KW-0326">Glycosidase</keyword>
<name>A0A4V1N3G2_9SPHN</name>
<dbReference type="NCBIfam" id="TIGR04274">
    <property type="entry name" value="hypoxanDNAglyco"/>
    <property type="match status" value="1"/>
</dbReference>
<dbReference type="InterPro" id="IPR005122">
    <property type="entry name" value="Uracil-DNA_glycosylase-like"/>
</dbReference>
<feature type="domain" description="Uracil-DNA glycosylase-like" evidence="1">
    <location>
        <begin position="15"/>
        <end position="170"/>
    </location>
</feature>
<dbReference type="InterPro" id="IPR036895">
    <property type="entry name" value="Uracil-DNA_glycosylase-like_sf"/>
</dbReference>